<dbReference type="EMBL" id="JACIFE010000028">
    <property type="protein sequence ID" value="MBB4077199.1"/>
    <property type="molecule type" value="Genomic_DNA"/>
</dbReference>
<gene>
    <name evidence="2" type="ORF">GGR08_001520</name>
</gene>
<dbReference type="GO" id="GO:0003824">
    <property type="term" value="F:catalytic activity"/>
    <property type="evidence" value="ECO:0007669"/>
    <property type="project" value="UniProtKB-ARBA"/>
</dbReference>
<dbReference type="Proteomes" id="UP000585970">
    <property type="component" value="Unassembled WGS sequence"/>
</dbReference>
<feature type="region of interest" description="Disordered" evidence="1">
    <location>
        <begin position="503"/>
        <end position="529"/>
    </location>
</feature>
<evidence type="ECO:0000313" key="3">
    <source>
        <dbReference type="Proteomes" id="UP000585970"/>
    </source>
</evidence>
<organism evidence="2 3">
    <name type="scientific">Bartonella fuyuanensis</name>
    <dbReference type="NCBI Taxonomy" id="1460968"/>
    <lineage>
        <taxon>Bacteria</taxon>
        <taxon>Pseudomonadati</taxon>
        <taxon>Pseudomonadota</taxon>
        <taxon>Alphaproteobacteria</taxon>
        <taxon>Hyphomicrobiales</taxon>
        <taxon>Bartonellaceae</taxon>
        <taxon>Bartonella</taxon>
    </lineage>
</organism>
<dbReference type="InterPro" id="IPR025157">
    <property type="entry name" value="Hemagglutinin_rpt"/>
</dbReference>
<protein>
    <recommendedName>
        <fullName evidence="4">Filamentous hemagglutinin</fullName>
    </recommendedName>
</protein>
<keyword evidence="3" id="KW-1185">Reference proteome</keyword>
<feature type="region of interest" description="Disordered" evidence="1">
    <location>
        <begin position="1000"/>
        <end position="1025"/>
    </location>
</feature>
<dbReference type="RefSeq" id="WP_425485758.1">
    <property type="nucleotide sequence ID" value="NZ_JACIFE010000028.1"/>
</dbReference>
<reference evidence="2 3" key="1">
    <citation type="submission" date="2020-08" db="EMBL/GenBank/DDBJ databases">
        <title>Genomic Encyclopedia of Type Strains, Phase IV (KMG-IV): sequencing the most valuable type-strain genomes for metagenomic binning, comparative biology and taxonomic classification.</title>
        <authorList>
            <person name="Goeker M."/>
        </authorList>
    </citation>
    <scope>NUCLEOTIDE SEQUENCE [LARGE SCALE GENOMIC DNA]</scope>
    <source>
        <strain evidence="2 3">DSM 100694</strain>
    </source>
</reference>
<evidence type="ECO:0000256" key="1">
    <source>
        <dbReference type="SAM" id="MobiDB-lite"/>
    </source>
</evidence>
<dbReference type="Pfam" id="PF13332">
    <property type="entry name" value="Fil_haemagg_2"/>
    <property type="match status" value="4"/>
</dbReference>
<evidence type="ECO:0008006" key="4">
    <source>
        <dbReference type="Google" id="ProtNLM"/>
    </source>
</evidence>
<comment type="caution">
    <text evidence="2">The sequence shown here is derived from an EMBL/GenBank/DDBJ whole genome shotgun (WGS) entry which is preliminary data.</text>
</comment>
<name>A0A840E5Y3_9HYPH</name>
<feature type="region of interest" description="Disordered" evidence="1">
    <location>
        <begin position="272"/>
        <end position="299"/>
    </location>
</feature>
<accession>A0A840E5Y3</accession>
<proteinExistence type="predicted"/>
<feature type="compositionally biased region" description="Polar residues" evidence="1">
    <location>
        <begin position="1001"/>
        <end position="1020"/>
    </location>
</feature>
<sequence>MRDLVGQGLGKGSFIPGSDAIEQVKTLLDVGADYAKSHNLHFGEALSEEQLASLEAPMVIYVRQQVKGMDVYAPVLYIPEKDRASFVSAGALIMGDDVNITSQNTGTSTITNSGRIAANHQLHVHGGDILSQGGHFAAGGDAVILAEKNIRLDAGRTTVDGVETVLNTEALSAGGNATVIAKQDITASGVGITTGGDLAMATEQGNLTIGSAETHYHDEQGDATMHHKSEVNSGGSTTLASGQDLNILGSGVQTKDKLFLQAERNVSIDATRNSANSHRGDQTSHVAVHNGSHLSSGKETTVLSGKDIHMAASDIDAKGNVALGAQGEIAIGVRNDEMEYHLRAKNTKVDMQASHAVGSSIKSGGDTTVIAGQDGKPHDLSITGSSIAADGKVGLKASNNILINNAEDSLHYEMSYHKEGGVFSSSKSEHNKMDVRQVVGSSITGGEGIAIDSGNNTEVVASTLIAGKAEETSGEKAPGDQKQADITIHSGGKITIKGAQEHLDQQAQSSSSGFLHEKSSDTSQSHTTTVSSILGATGNIITQSDKETIITASHMFANEDIHVTAENVTIDGMTDHHKSHSETHETGFGVGSGKGFVSIYGSEGKTENEESFEHQGSSLNADGTINITAKKKDVTIVGSDLAGENINLSAARDVNVLVGHNSHSSSSKEERTGFGFQFEKNNSGASVGVGVASAKDTGDQWETTSTQSHITARQDVQITADNDVNMQAAIVSADRDVNIDAGNNITLSESYDTSNAKEQHEKSFAGVTGSVNVGILSTVKDVKDAVKRFGHGDTKHKIGNGLIAGLKGYDLYNKGKGLYNGMKGGNKQSIRDIADVSASVTVGFKTEKAEASVETSTALTGTIEAGRAVNMQAHKGSIHGVGADIIAGINPMQSNDEQSGNITMGAGKDIAFESAQNTQSTQNHTQSASMNVGYSYGTGGPGWMGNASFGKGKGSSEQVHHKNSHIIGTGTVHTTSGANTTLAGAVVSGNRVEMEVGGDFSVTSRSDTGQSSSKQHSVSVGFNGGKKDGTATTNIALNKDKSSSDYHSVVEQSGIKAGDGGFKINVKDKTTLTGGLIASTAPAEKNSLTTGSISTNDISNSAHAQASSQGLSISAGGPMYQGKYGVGKNIVKNVLDHSKAKDSEEGYTKSAISNGTIVITDEAGQKALTGQDVEQAIASLNRDTASAHKGVQQLDVGKLEQIVHENREMATQLLEEGFKYSDDSYKTMFIKEHPIAVVDRDEKGNIIYKKDENGQYIKDARGQKIPKFHYLTDEEKQHLQEGADGKVHVSFNGIFTPPEEAAVYAVQHAANKNEPLYFVVFPQADSAISELLVAGYQKFMENNFWGLTNSTQEAKDLVYSHGITGLELYGHSRGTMTLGNMLNSFKQEGVHGIANENTTINLYGPAANVLVASGLLGYVSDGKQTTIGFDGHRFDLVSRIIGGNGYTYETVPTGSNVWTEWWRVIMNPISSHTCLGDAGRMCNMLYGSSHREQVPSSKSWSKK</sequence>
<evidence type="ECO:0000313" key="2">
    <source>
        <dbReference type="EMBL" id="MBB4077199.1"/>
    </source>
</evidence>